<reference evidence="3" key="2">
    <citation type="journal article" date="2023" name="Science">
        <title>Genomic signatures of disease resistance in endangered staghorn corals.</title>
        <authorList>
            <person name="Vollmer S.V."/>
            <person name="Selwyn J.D."/>
            <person name="Despard B.A."/>
            <person name="Roesel C.L."/>
        </authorList>
    </citation>
    <scope>NUCLEOTIDE SEQUENCE</scope>
    <source>
        <strain evidence="3">K2</strain>
    </source>
</reference>
<evidence type="ECO:0000256" key="1">
    <source>
        <dbReference type="SAM" id="MobiDB-lite"/>
    </source>
</evidence>
<name>A0AAD9QGP1_ACRCE</name>
<evidence type="ECO:0000256" key="2">
    <source>
        <dbReference type="SAM" id="Phobius"/>
    </source>
</evidence>
<dbReference type="Gene3D" id="2.60.40.10">
    <property type="entry name" value="Immunoglobulins"/>
    <property type="match status" value="1"/>
</dbReference>
<keyword evidence="4" id="KW-1185">Reference proteome</keyword>
<reference evidence="3" key="1">
    <citation type="journal article" date="2023" name="G3 (Bethesda)">
        <title>Whole genome assembly and annotation of the endangered Caribbean coral Acropora cervicornis.</title>
        <authorList>
            <person name="Selwyn J.D."/>
            <person name="Vollmer S.V."/>
        </authorList>
    </citation>
    <scope>NUCLEOTIDE SEQUENCE</scope>
    <source>
        <strain evidence="3">K2</strain>
    </source>
</reference>
<organism evidence="3 4">
    <name type="scientific">Acropora cervicornis</name>
    <name type="common">Staghorn coral</name>
    <dbReference type="NCBI Taxonomy" id="6130"/>
    <lineage>
        <taxon>Eukaryota</taxon>
        <taxon>Metazoa</taxon>
        <taxon>Cnidaria</taxon>
        <taxon>Anthozoa</taxon>
        <taxon>Hexacorallia</taxon>
        <taxon>Scleractinia</taxon>
        <taxon>Astrocoeniina</taxon>
        <taxon>Acroporidae</taxon>
        <taxon>Acropora</taxon>
    </lineage>
</organism>
<dbReference type="AlphaFoldDB" id="A0AAD9QGP1"/>
<feature type="compositionally biased region" description="Polar residues" evidence="1">
    <location>
        <begin position="149"/>
        <end position="175"/>
    </location>
</feature>
<comment type="caution">
    <text evidence="3">The sequence shown here is derived from an EMBL/GenBank/DDBJ whole genome shotgun (WGS) entry which is preliminary data.</text>
</comment>
<evidence type="ECO:0000313" key="4">
    <source>
        <dbReference type="Proteomes" id="UP001249851"/>
    </source>
</evidence>
<keyword evidence="2" id="KW-0812">Transmembrane</keyword>
<dbReference type="SUPFAM" id="SSF81296">
    <property type="entry name" value="E set domains"/>
    <property type="match status" value="1"/>
</dbReference>
<dbReference type="PANTHER" id="PTHR16165">
    <property type="entry name" value="NXPE FAMILY MEMBER"/>
    <property type="match status" value="1"/>
</dbReference>
<sequence length="656" mass="76060">MRKYRTCPRFSKFVGCYLCVCATVYLYYRHSLSNDADRDTPVPTDVSYDEMLRPIETFSSGKDGLLPTTLLAMLYKNKVLGKPNEAYSLRLHQSKLDAGVHLEDDLKVNGLSFEKKSHFSETEPSVTSSVPEFSFNSEDSFADFDKQQNDNSSNLEDNFSVGNSTPNVRRPVDSSSKLQVVRNPLITSTLFRDFRRDWLRQRRARLDWQSMLKPCHDNMEWGLVKKYWAKENRSSARTSEVVYKDIRPAGEFSKIFIQSKTADNRTKLIGGDTWRVYAHGVSSVAATMFDHGNGTYEAVFLLTEPGNYHVMIYLDYSLCDGFKDPPRDWFIMGNVQGKYQKEGLLGTLDEYLLEPYHNGRPVIISVPHARFNATFIETLQNDLGSCSETCNHLWDGFGRWTNNMWRPYLKESTKWTLPRHYQRNGTFWIYGDSLAVRLQDSVRNRKLCRKFYRRCFRSYNWIYPVYNEWMNKVEDDDLDFDPQRVIIKILEVLDEPFMQTENSVLLLNLGLHFPIGINFTTYQGLIDDLIRSVKETEVDSRGIRVPLYKAKVIWKTSTAIHKENAPSKNTTNWRFFTTQRVALFSAYAMSAMCQAGFDVIDVYPMTDSYPSGTDDVVHYPNHVFNSVETLLEKYKAHNNKKLGENENKARIKRCIA</sequence>
<evidence type="ECO:0000313" key="3">
    <source>
        <dbReference type="EMBL" id="KAK2560940.1"/>
    </source>
</evidence>
<dbReference type="InterPro" id="IPR014756">
    <property type="entry name" value="Ig_E-set"/>
</dbReference>
<keyword evidence="2" id="KW-0472">Membrane</keyword>
<proteinExistence type="predicted"/>
<keyword evidence="2" id="KW-1133">Transmembrane helix</keyword>
<feature type="transmembrane region" description="Helical" evidence="2">
    <location>
        <begin position="12"/>
        <end position="28"/>
    </location>
</feature>
<dbReference type="Proteomes" id="UP001249851">
    <property type="component" value="Unassembled WGS sequence"/>
</dbReference>
<dbReference type="PANTHER" id="PTHR16165:SF5">
    <property type="entry name" value="NXPE FAMILY MEMBER 3"/>
    <property type="match status" value="1"/>
</dbReference>
<feature type="region of interest" description="Disordered" evidence="1">
    <location>
        <begin position="145"/>
        <end position="175"/>
    </location>
</feature>
<protein>
    <submittedName>
        <fullName evidence="3">Uncharacterized protein</fullName>
    </submittedName>
</protein>
<dbReference type="EMBL" id="JARQWQ010000034">
    <property type="protein sequence ID" value="KAK2560940.1"/>
    <property type="molecule type" value="Genomic_DNA"/>
</dbReference>
<dbReference type="InterPro" id="IPR013783">
    <property type="entry name" value="Ig-like_fold"/>
</dbReference>
<accession>A0AAD9QGP1</accession>
<gene>
    <name evidence="3" type="ORF">P5673_016057</name>
</gene>